<dbReference type="OMA" id="KNRASIF"/>
<dbReference type="PROSITE" id="PS00108">
    <property type="entry name" value="PROTEIN_KINASE_ST"/>
    <property type="match status" value="1"/>
</dbReference>
<name>F6XG01_CIOIN</name>
<evidence type="ECO:0000256" key="1">
    <source>
        <dbReference type="SAM" id="MobiDB-lite"/>
    </source>
</evidence>
<dbReference type="InterPro" id="IPR051744">
    <property type="entry name" value="AP2_assoc_SerThr_kinase"/>
</dbReference>
<dbReference type="PROSITE" id="PS50011">
    <property type="entry name" value="PROTEIN_KINASE_DOM"/>
    <property type="match status" value="1"/>
</dbReference>
<accession>F6XG01</accession>
<reference evidence="3" key="4">
    <citation type="submission" date="2025-09" db="UniProtKB">
        <authorList>
            <consortium name="Ensembl"/>
        </authorList>
    </citation>
    <scope>IDENTIFICATION</scope>
</reference>
<dbReference type="Ensembl" id="ENSCINT00000004017.3">
    <property type="protein sequence ID" value="ENSCINP00000004017.3"/>
    <property type="gene ID" value="ENSCING00000001992.3"/>
</dbReference>
<dbReference type="Proteomes" id="UP000008144">
    <property type="component" value="Chromosome 14"/>
</dbReference>
<proteinExistence type="predicted"/>
<dbReference type="GO" id="GO:0035612">
    <property type="term" value="F:AP-2 adaptor complex binding"/>
    <property type="evidence" value="ECO:0000318"/>
    <property type="project" value="GO_Central"/>
</dbReference>
<evidence type="ECO:0000259" key="2">
    <source>
        <dbReference type="PROSITE" id="PS50011"/>
    </source>
</evidence>
<organism evidence="3 4">
    <name type="scientific">Ciona intestinalis</name>
    <name type="common">Transparent sea squirt</name>
    <name type="synonym">Ascidia intestinalis</name>
    <dbReference type="NCBI Taxonomy" id="7719"/>
    <lineage>
        <taxon>Eukaryota</taxon>
        <taxon>Metazoa</taxon>
        <taxon>Chordata</taxon>
        <taxon>Tunicata</taxon>
        <taxon>Ascidiacea</taxon>
        <taxon>Phlebobranchia</taxon>
        <taxon>Cionidae</taxon>
        <taxon>Ciona</taxon>
    </lineage>
</organism>
<evidence type="ECO:0000313" key="3">
    <source>
        <dbReference type="Ensembl" id="ENSCINP00000004017.3"/>
    </source>
</evidence>
<protein>
    <recommendedName>
        <fullName evidence="2">Protein kinase domain-containing protein</fullName>
    </recommendedName>
</protein>
<dbReference type="Gene3D" id="1.10.510.10">
    <property type="entry name" value="Transferase(Phosphotransferase) domain 1"/>
    <property type="match status" value="1"/>
</dbReference>
<dbReference type="GO" id="GO:0005737">
    <property type="term" value="C:cytoplasm"/>
    <property type="evidence" value="ECO:0000318"/>
    <property type="project" value="GO_Central"/>
</dbReference>
<feature type="compositionally biased region" description="Low complexity" evidence="1">
    <location>
        <begin position="387"/>
        <end position="402"/>
    </location>
</feature>
<dbReference type="AlphaFoldDB" id="F6XG01"/>
<keyword evidence="4" id="KW-1185">Reference proteome</keyword>
<feature type="domain" description="Protein kinase" evidence="2">
    <location>
        <begin position="25"/>
        <end position="297"/>
    </location>
</feature>
<dbReference type="CDD" id="cd14037">
    <property type="entry name" value="STKc_NAK_like"/>
    <property type="match status" value="1"/>
</dbReference>
<sequence>MKKFFTQTAGSEYVGKVLRVGRYHVTIDDVVAEGGFSMVFLGKLSSGPKVALKRMFVNNKTDLEVCQREIDIMKELSGHKNIVRLLDATIMNSNSKPGVYEILMLMEYCKAGHVVQLMNARIRFSQAEGFTQTEVLKIFCDIVQAVAALHHSTSPIVHRDLKVENVLLRDSGDFVLCDFGSATCEVYEPKTSASRQKLEEEIAKYTTLSYRSPEMVNLFMGKPIGPPADIWALGCLLYKLCFFELPFGESTLAIQNGEFTIPDDSKYSKDVHCLIRYMLEPNPDIRPDIYQVAHFAFAAKGSANPVENIRNSTIPTQLPSPLSRSEAEELKEATKLKEAQLKAGMASTGGLTETSITPRKRPQGKLSLPQPRPRPQPSQAQVNRTVTNSQPTVNQSNQQQQQ</sequence>
<dbReference type="InParanoid" id="F6XG01"/>
<dbReference type="GO" id="GO:2000369">
    <property type="term" value="P:regulation of clathrin-dependent endocytosis"/>
    <property type="evidence" value="ECO:0000318"/>
    <property type="project" value="GO_Central"/>
</dbReference>
<reference evidence="4" key="1">
    <citation type="journal article" date="2002" name="Science">
        <title>The draft genome of Ciona intestinalis: insights into chordate and vertebrate origins.</title>
        <authorList>
            <person name="Dehal P."/>
            <person name="Satou Y."/>
            <person name="Campbell R.K."/>
            <person name="Chapman J."/>
            <person name="Degnan B."/>
            <person name="De Tomaso A."/>
            <person name="Davidson B."/>
            <person name="Di Gregorio A."/>
            <person name="Gelpke M."/>
            <person name="Goodstein D.M."/>
            <person name="Harafuji N."/>
            <person name="Hastings K.E."/>
            <person name="Ho I."/>
            <person name="Hotta K."/>
            <person name="Huang W."/>
            <person name="Kawashima T."/>
            <person name="Lemaire P."/>
            <person name="Martinez D."/>
            <person name="Meinertzhagen I.A."/>
            <person name="Necula S."/>
            <person name="Nonaka M."/>
            <person name="Putnam N."/>
            <person name="Rash S."/>
            <person name="Saiga H."/>
            <person name="Satake M."/>
            <person name="Terry A."/>
            <person name="Yamada L."/>
            <person name="Wang H.G."/>
            <person name="Awazu S."/>
            <person name="Azumi K."/>
            <person name="Boore J."/>
            <person name="Branno M."/>
            <person name="Chin-Bow S."/>
            <person name="DeSantis R."/>
            <person name="Doyle S."/>
            <person name="Francino P."/>
            <person name="Keys D.N."/>
            <person name="Haga S."/>
            <person name="Hayashi H."/>
            <person name="Hino K."/>
            <person name="Imai K.S."/>
            <person name="Inaba K."/>
            <person name="Kano S."/>
            <person name="Kobayashi K."/>
            <person name="Kobayashi M."/>
            <person name="Lee B.I."/>
            <person name="Makabe K.W."/>
            <person name="Manohar C."/>
            <person name="Matassi G."/>
            <person name="Medina M."/>
            <person name="Mochizuki Y."/>
            <person name="Mount S."/>
            <person name="Morishita T."/>
            <person name="Miura S."/>
            <person name="Nakayama A."/>
            <person name="Nishizaka S."/>
            <person name="Nomoto H."/>
            <person name="Ohta F."/>
            <person name="Oishi K."/>
            <person name="Rigoutsos I."/>
            <person name="Sano M."/>
            <person name="Sasaki A."/>
            <person name="Sasakura Y."/>
            <person name="Shoguchi E."/>
            <person name="Shin-i T."/>
            <person name="Spagnuolo A."/>
            <person name="Stainier D."/>
            <person name="Suzuki M.M."/>
            <person name="Tassy O."/>
            <person name="Takatori N."/>
            <person name="Tokuoka M."/>
            <person name="Yagi K."/>
            <person name="Yoshizaki F."/>
            <person name="Wada S."/>
            <person name="Zhang C."/>
            <person name="Hyatt P.D."/>
            <person name="Larimer F."/>
            <person name="Detter C."/>
            <person name="Doggett N."/>
            <person name="Glavina T."/>
            <person name="Hawkins T."/>
            <person name="Richardson P."/>
            <person name="Lucas S."/>
            <person name="Kohara Y."/>
            <person name="Levine M."/>
            <person name="Satoh N."/>
            <person name="Rokhsar D.S."/>
        </authorList>
    </citation>
    <scope>NUCLEOTIDE SEQUENCE [LARGE SCALE GENOMIC DNA]</scope>
</reference>
<dbReference type="InterPro" id="IPR008271">
    <property type="entry name" value="Ser/Thr_kinase_AS"/>
</dbReference>
<dbReference type="GO" id="GO:0045747">
    <property type="term" value="P:positive regulation of Notch signaling pathway"/>
    <property type="evidence" value="ECO:0000318"/>
    <property type="project" value="GO_Central"/>
</dbReference>
<dbReference type="GO" id="GO:0004674">
    <property type="term" value="F:protein serine/threonine kinase activity"/>
    <property type="evidence" value="ECO:0000318"/>
    <property type="project" value="GO_Central"/>
</dbReference>
<dbReference type="SMART" id="SM00220">
    <property type="entry name" value="S_TKc"/>
    <property type="match status" value="1"/>
</dbReference>
<dbReference type="GeneTree" id="ENSGT00940000170379"/>
<evidence type="ECO:0000313" key="4">
    <source>
        <dbReference type="Proteomes" id="UP000008144"/>
    </source>
</evidence>
<feature type="region of interest" description="Disordered" evidence="1">
    <location>
        <begin position="340"/>
        <end position="402"/>
    </location>
</feature>
<feature type="region of interest" description="Disordered" evidence="1">
    <location>
        <begin position="307"/>
        <end position="326"/>
    </location>
</feature>
<dbReference type="InterPro" id="IPR000719">
    <property type="entry name" value="Prot_kinase_dom"/>
</dbReference>
<dbReference type="InterPro" id="IPR011009">
    <property type="entry name" value="Kinase-like_dom_sf"/>
</dbReference>
<dbReference type="STRING" id="7719.ENSCINP00000004017"/>
<dbReference type="Pfam" id="PF00069">
    <property type="entry name" value="Pkinase"/>
    <property type="match status" value="1"/>
</dbReference>
<feature type="compositionally biased region" description="Polar residues" evidence="1">
    <location>
        <begin position="309"/>
        <end position="323"/>
    </location>
</feature>
<dbReference type="EMBL" id="EAAA01001238">
    <property type="status" value="NOT_ANNOTATED_CDS"/>
    <property type="molecule type" value="Genomic_DNA"/>
</dbReference>
<reference evidence="3" key="3">
    <citation type="submission" date="2025-08" db="UniProtKB">
        <authorList>
            <consortium name="Ensembl"/>
        </authorList>
    </citation>
    <scope>IDENTIFICATION</scope>
</reference>
<dbReference type="PANTHER" id="PTHR47907:SF5">
    <property type="entry name" value="AP2 ASSOCIATED KINASE 1"/>
    <property type="match status" value="1"/>
</dbReference>
<dbReference type="FunCoup" id="F6XG01">
    <property type="interactions" value="15"/>
</dbReference>
<reference evidence="3" key="2">
    <citation type="journal article" date="2008" name="Genome Biol.">
        <title>Improved genome assembly and evidence-based global gene model set for the chordate Ciona intestinalis: new insight into intron and operon populations.</title>
        <authorList>
            <person name="Satou Y."/>
            <person name="Mineta K."/>
            <person name="Ogasawara M."/>
            <person name="Sasakura Y."/>
            <person name="Shoguchi E."/>
            <person name="Ueno K."/>
            <person name="Yamada L."/>
            <person name="Matsumoto J."/>
            <person name="Wasserscheid J."/>
            <person name="Dewar K."/>
            <person name="Wiley G.B."/>
            <person name="Macmil S.L."/>
            <person name="Roe B.A."/>
            <person name="Zeller R.W."/>
            <person name="Hastings K.E."/>
            <person name="Lemaire P."/>
            <person name="Lindquist E."/>
            <person name="Endo T."/>
            <person name="Hotta K."/>
            <person name="Inaba K."/>
        </authorList>
    </citation>
    <scope>NUCLEOTIDE SEQUENCE [LARGE SCALE GENOMIC DNA]</scope>
    <source>
        <strain evidence="3">wild type</strain>
    </source>
</reference>
<dbReference type="EMBL" id="EAAA01001239">
    <property type="status" value="NOT_ANNOTATED_CDS"/>
    <property type="molecule type" value="Genomic_DNA"/>
</dbReference>
<dbReference type="GO" id="GO:0005524">
    <property type="term" value="F:ATP binding"/>
    <property type="evidence" value="ECO:0007669"/>
    <property type="project" value="InterPro"/>
</dbReference>
<dbReference type="SUPFAM" id="SSF56112">
    <property type="entry name" value="Protein kinase-like (PK-like)"/>
    <property type="match status" value="1"/>
</dbReference>
<dbReference type="HOGENOM" id="CLU_000288_109_3_1"/>
<dbReference type="PANTHER" id="PTHR47907">
    <property type="entry name" value="PROTEIN KINASE DOMAIN-CONTAINING PROTEIN"/>
    <property type="match status" value="1"/>
</dbReference>